<name>A0A1Q9LRS5_9PSEU</name>
<keyword evidence="1" id="KW-0812">Transmembrane</keyword>
<evidence type="ECO:0000256" key="1">
    <source>
        <dbReference type="SAM" id="Phobius"/>
    </source>
</evidence>
<feature type="chain" id="PRO_5039296863" description="Trp biosynthesis protein" evidence="2">
    <location>
        <begin position="23"/>
        <end position="164"/>
    </location>
</feature>
<feature type="transmembrane region" description="Helical" evidence="1">
    <location>
        <begin position="46"/>
        <end position="65"/>
    </location>
</feature>
<keyword evidence="1" id="KW-1133">Transmembrane helix</keyword>
<evidence type="ECO:0000313" key="4">
    <source>
        <dbReference type="Proteomes" id="UP000186040"/>
    </source>
</evidence>
<keyword evidence="4" id="KW-1185">Reference proteome</keyword>
<dbReference type="STRING" id="1193682.BJP25_10705"/>
<keyword evidence="2" id="KW-0732">Signal</keyword>
<dbReference type="InterPro" id="IPR019051">
    <property type="entry name" value="Trp_biosyn_TM_oprn/chp"/>
</dbReference>
<comment type="caution">
    <text evidence="3">The sequence shown here is derived from an EMBL/GenBank/DDBJ whole genome shotgun (WGS) entry which is preliminary data.</text>
</comment>
<evidence type="ECO:0000313" key="3">
    <source>
        <dbReference type="EMBL" id="OLR94713.1"/>
    </source>
</evidence>
<evidence type="ECO:0008006" key="5">
    <source>
        <dbReference type="Google" id="ProtNLM"/>
    </source>
</evidence>
<dbReference type="Pfam" id="PF09534">
    <property type="entry name" value="Trp_oprn_chp"/>
    <property type="match status" value="2"/>
</dbReference>
<feature type="transmembrane region" description="Helical" evidence="1">
    <location>
        <begin position="96"/>
        <end position="120"/>
    </location>
</feature>
<sequence length="164" mass="15789">MVVGLLLVGAAFLWGASALTWATTTAPVPGTGAGRSTAQTVGDALAPVLPIAVLSVAGVAAALAFGPRMRRVTGVLLAAAGLVPAVAAVATSGGQWWARAAVVAAGLVVAAGGALLLAVAGRVPGMGSRYAAPGAAKGSARTEDDLWQALSEGQDPTAGGEPGR</sequence>
<accession>A0A1Q9LRS5</accession>
<feature type="transmembrane region" description="Helical" evidence="1">
    <location>
        <begin position="72"/>
        <end position="90"/>
    </location>
</feature>
<keyword evidence="1" id="KW-0472">Membrane</keyword>
<feature type="signal peptide" evidence="2">
    <location>
        <begin position="1"/>
        <end position="22"/>
    </location>
</feature>
<dbReference type="EMBL" id="MKQR01000007">
    <property type="protein sequence ID" value="OLR94713.1"/>
    <property type="molecule type" value="Genomic_DNA"/>
</dbReference>
<evidence type="ECO:0000256" key="2">
    <source>
        <dbReference type="SAM" id="SignalP"/>
    </source>
</evidence>
<gene>
    <name evidence="3" type="ORF">BJP25_10705</name>
</gene>
<protein>
    <recommendedName>
        <fullName evidence="5">Trp biosynthesis protein</fullName>
    </recommendedName>
</protein>
<proteinExistence type="predicted"/>
<dbReference type="AlphaFoldDB" id="A0A1Q9LRS5"/>
<reference evidence="3 4" key="1">
    <citation type="submission" date="2016-10" db="EMBL/GenBank/DDBJ databases">
        <title>The Draft Genome Sequence of Actinokineospora bangkokensis 44EHWT reveals the biosynthetic pathway of antifungal compounds Thailandins with unusual extender unit butylmalonyl-CoA.</title>
        <authorList>
            <person name="Greule A."/>
            <person name="Intra B."/>
            <person name="Flemming S."/>
            <person name="Rommel M.G."/>
            <person name="Panbangred W."/>
            <person name="Bechthold A."/>
        </authorList>
    </citation>
    <scope>NUCLEOTIDE SEQUENCE [LARGE SCALE GENOMIC DNA]</scope>
    <source>
        <strain evidence="3 4">44EHW</strain>
    </source>
</reference>
<organism evidence="3 4">
    <name type="scientific">Actinokineospora bangkokensis</name>
    <dbReference type="NCBI Taxonomy" id="1193682"/>
    <lineage>
        <taxon>Bacteria</taxon>
        <taxon>Bacillati</taxon>
        <taxon>Actinomycetota</taxon>
        <taxon>Actinomycetes</taxon>
        <taxon>Pseudonocardiales</taxon>
        <taxon>Pseudonocardiaceae</taxon>
        <taxon>Actinokineospora</taxon>
    </lineage>
</organism>
<dbReference type="Proteomes" id="UP000186040">
    <property type="component" value="Unassembled WGS sequence"/>
</dbReference>